<evidence type="ECO:0000256" key="1">
    <source>
        <dbReference type="SAM" id="Phobius"/>
    </source>
</evidence>
<keyword evidence="1" id="KW-0812">Transmembrane</keyword>
<feature type="transmembrane region" description="Helical" evidence="1">
    <location>
        <begin position="261"/>
        <end position="278"/>
    </location>
</feature>
<evidence type="ECO:0000313" key="2">
    <source>
        <dbReference type="EMBL" id="CAI9926126.1"/>
    </source>
</evidence>
<gene>
    <name evidence="2" type="ORF">HINF_LOCUS13771</name>
    <name evidence="3" type="ORF">HINF_LOCUS57102</name>
    <name evidence="4" type="ORF">HINF_LOCUS74445</name>
    <name evidence="5" type="ORF">HINF_LOCUS75066</name>
</gene>
<accession>A0AA86R4Z3</accession>
<dbReference type="EMBL" id="CAXDID020000633">
    <property type="protein sequence ID" value="CAL6107337.1"/>
    <property type="molecule type" value="Genomic_DNA"/>
</dbReference>
<dbReference type="EMBL" id="CATOUU010001059">
    <property type="protein sequence ID" value="CAI9969457.1"/>
    <property type="molecule type" value="Genomic_DNA"/>
</dbReference>
<organism evidence="3">
    <name type="scientific">Hexamita inflata</name>
    <dbReference type="NCBI Taxonomy" id="28002"/>
    <lineage>
        <taxon>Eukaryota</taxon>
        <taxon>Metamonada</taxon>
        <taxon>Diplomonadida</taxon>
        <taxon>Hexamitidae</taxon>
        <taxon>Hexamitinae</taxon>
        <taxon>Hexamita</taxon>
    </lineage>
</organism>
<dbReference type="AlphaFoldDB" id="A0AA86R4Z3"/>
<evidence type="ECO:0000313" key="4">
    <source>
        <dbReference type="EMBL" id="CAL6107337.1"/>
    </source>
</evidence>
<keyword evidence="1" id="KW-0472">Membrane</keyword>
<dbReference type="EMBL" id="CATOUU010000361">
    <property type="protein sequence ID" value="CAI9926126.1"/>
    <property type="molecule type" value="Genomic_DNA"/>
</dbReference>
<evidence type="ECO:0000313" key="6">
    <source>
        <dbReference type="Proteomes" id="UP001642409"/>
    </source>
</evidence>
<keyword evidence="1" id="KW-1133">Transmembrane helix</keyword>
<evidence type="ECO:0000313" key="5">
    <source>
        <dbReference type="EMBL" id="CAL6108647.1"/>
    </source>
</evidence>
<protein>
    <submittedName>
        <fullName evidence="4">Hypothetical_protein</fullName>
    </submittedName>
</protein>
<reference evidence="4 6" key="2">
    <citation type="submission" date="2024-07" db="EMBL/GenBank/DDBJ databases">
        <authorList>
            <person name="Akdeniz Z."/>
        </authorList>
    </citation>
    <scope>NUCLEOTIDE SEQUENCE [LARGE SCALE GENOMIC DNA]</scope>
</reference>
<dbReference type="Proteomes" id="UP001642409">
    <property type="component" value="Unassembled WGS sequence"/>
</dbReference>
<name>A0AA86R4Z3_9EUKA</name>
<evidence type="ECO:0000313" key="3">
    <source>
        <dbReference type="EMBL" id="CAI9969457.1"/>
    </source>
</evidence>
<keyword evidence="6" id="KW-1185">Reference proteome</keyword>
<dbReference type="EMBL" id="CAXDID020000655">
    <property type="protein sequence ID" value="CAL6108647.1"/>
    <property type="molecule type" value="Genomic_DNA"/>
</dbReference>
<sequence length="358" mass="41982">MSEDQQSTISGIANYNYGIEDEEPSSNFAHASQSEFHVIKQRQHKQFEPTFKLILTIICVFMITNLFFLTMELSFGIRIPNIFGYTLLRTKINFINETVFLTDQSQQTVCEQNFRLVPKPSYVLPNDFSAKTNNIIYKMKYRLNRLRTPQQMEYMRKPSALKTRMQCQARSPFQLVKNHFLQQLGKEASRKFLSCNANKISVYNSKSFEKMDYTSQKLLFNKLSPNDFEGYNVLDSYELKVVKRIKMPFWCSLNSRKITGILLYTILVLVISALYICVRKIIQNSHKTIQRIFDDLVNAKVLLNDPMASFTVQYIKEKYFTNSKMQWIQLNLLFSQLRFYGLKLKQEGVEQVVGFDSD</sequence>
<reference evidence="3" key="1">
    <citation type="submission" date="2023-06" db="EMBL/GenBank/DDBJ databases">
        <authorList>
            <person name="Kurt Z."/>
        </authorList>
    </citation>
    <scope>NUCLEOTIDE SEQUENCE</scope>
</reference>
<feature type="transmembrane region" description="Helical" evidence="1">
    <location>
        <begin position="50"/>
        <end position="71"/>
    </location>
</feature>
<comment type="caution">
    <text evidence="3">The sequence shown here is derived from an EMBL/GenBank/DDBJ whole genome shotgun (WGS) entry which is preliminary data.</text>
</comment>
<proteinExistence type="predicted"/>